<keyword evidence="2 5" id="KW-0378">Hydrolase</keyword>
<dbReference type="GO" id="GO:0008061">
    <property type="term" value="F:chitin binding"/>
    <property type="evidence" value="ECO:0007669"/>
    <property type="project" value="InterPro"/>
</dbReference>
<dbReference type="Pfam" id="PF00704">
    <property type="entry name" value="Glyco_hydro_18"/>
    <property type="match status" value="1"/>
</dbReference>
<keyword evidence="7" id="KW-0472">Membrane</keyword>
<dbReference type="InterPro" id="IPR011583">
    <property type="entry name" value="Chitinase_II/V-like_cat"/>
</dbReference>
<dbReference type="InterPro" id="IPR017853">
    <property type="entry name" value="GH"/>
</dbReference>
<keyword evidence="4 5" id="KW-0326">Glycosidase</keyword>
<keyword evidence="7" id="KW-0812">Transmembrane</keyword>
<keyword evidence="7" id="KW-1133">Transmembrane helix</keyword>
<dbReference type="AlphaFoldDB" id="A0AAV1M4Z5"/>
<proteinExistence type="inferred from homology"/>
<evidence type="ECO:0000313" key="10">
    <source>
        <dbReference type="Proteomes" id="UP001314205"/>
    </source>
</evidence>
<evidence type="ECO:0000256" key="7">
    <source>
        <dbReference type="SAM" id="Phobius"/>
    </source>
</evidence>
<evidence type="ECO:0000313" key="9">
    <source>
        <dbReference type="EMBL" id="CAK1601449.1"/>
    </source>
</evidence>
<comment type="similarity">
    <text evidence="6">Belongs to the glycosyl hydrolase 18 family.</text>
</comment>
<name>A0AAV1M4Z5_9NEOP</name>
<dbReference type="InterPro" id="IPR001579">
    <property type="entry name" value="Glyco_hydro_18_chit_AS"/>
</dbReference>
<keyword evidence="1" id="KW-0732">Signal</keyword>
<dbReference type="EMBL" id="CAVLGL010000126">
    <property type="protein sequence ID" value="CAK1601449.1"/>
    <property type="molecule type" value="Genomic_DNA"/>
</dbReference>
<dbReference type="PROSITE" id="PS51910">
    <property type="entry name" value="GH18_2"/>
    <property type="match status" value="1"/>
</dbReference>
<dbReference type="Gene3D" id="3.20.20.80">
    <property type="entry name" value="Glycosidases"/>
    <property type="match status" value="1"/>
</dbReference>
<evidence type="ECO:0000256" key="4">
    <source>
        <dbReference type="ARBA" id="ARBA00023295"/>
    </source>
</evidence>
<feature type="transmembrane region" description="Helical" evidence="7">
    <location>
        <begin position="34"/>
        <end position="55"/>
    </location>
</feature>
<gene>
    <name evidence="9" type="ORF">PARMNEM_LOCUS20088</name>
</gene>
<dbReference type="FunFam" id="3.10.50.10:FF:000003">
    <property type="entry name" value="Class V chitinase CHIT5b"/>
    <property type="match status" value="1"/>
</dbReference>
<reference evidence="9 10" key="1">
    <citation type="submission" date="2023-11" db="EMBL/GenBank/DDBJ databases">
        <authorList>
            <person name="Hedman E."/>
            <person name="Englund M."/>
            <person name="Stromberg M."/>
            <person name="Nyberg Akerstrom W."/>
            <person name="Nylinder S."/>
            <person name="Jareborg N."/>
            <person name="Kallberg Y."/>
            <person name="Kronander E."/>
        </authorList>
    </citation>
    <scope>NUCLEOTIDE SEQUENCE [LARGE SCALE GENOMIC DNA]</scope>
</reference>
<dbReference type="PANTHER" id="PTHR11177">
    <property type="entry name" value="CHITINASE"/>
    <property type="match status" value="1"/>
</dbReference>
<keyword evidence="10" id="KW-1185">Reference proteome</keyword>
<dbReference type="PROSITE" id="PS01095">
    <property type="entry name" value="GH18_1"/>
    <property type="match status" value="1"/>
</dbReference>
<dbReference type="Proteomes" id="UP001314205">
    <property type="component" value="Unassembled WGS sequence"/>
</dbReference>
<evidence type="ECO:0000256" key="2">
    <source>
        <dbReference type="ARBA" id="ARBA00022801"/>
    </source>
</evidence>
<dbReference type="InterPro" id="IPR001223">
    <property type="entry name" value="Glyco_hydro18_cat"/>
</dbReference>
<evidence type="ECO:0000256" key="6">
    <source>
        <dbReference type="RuleBase" id="RU004453"/>
    </source>
</evidence>
<protein>
    <recommendedName>
        <fullName evidence="8">GH18 domain-containing protein</fullName>
    </recommendedName>
</protein>
<evidence type="ECO:0000256" key="1">
    <source>
        <dbReference type="ARBA" id="ARBA00022729"/>
    </source>
</evidence>
<keyword evidence="3" id="KW-0325">Glycoprotein</keyword>
<dbReference type="PANTHER" id="PTHR11177:SF390">
    <property type="entry name" value="CHITINASE 11"/>
    <property type="match status" value="1"/>
</dbReference>
<dbReference type="GO" id="GO:0005576">
    <property type="term" value="C:extracellular region"/>
    <property type="evidence" value="ECO:0007669"/>
    <property type="project" value="TreeGrafter"/>
</dbReference>
<dbReference type="InterPro" id="IPR029070">
    <property type="entry name" value="Chitinase_insertion_sf"/>
</dbReference>
<evidence type="ECO:0000256" key="5">
    <source>
        <dbReference type="RuleBase" id="RU000489"/>
    </source>
</evidence>
<dbReference type="GO" id="GO:0005975">
    <property type="term" value="P:carbohydrate metabolic process"/>
    <property type="evidence" value="ECO:0007669"/>
    <property type="project" value="InterPro"/>
</dbReference>
<accession>A0AAV1M4Z5</accession>
<evidence type="ECO:0000259" key="8">
    <source>
        <dbReference type="PROSITE" id="PS51910"/>
    </source>
</evidence>
<dbReference type="SMART" id="SM00636">
    <property type="entry name" value="Glyco_18"/>
    <property type="match status" value="1"/>
</dbReference>
<evidence type="ECO:0000256" key="3">
    <source>
        <dbReference type="ARBA" id="ARBA00023180"/>
    </source>
</evidence>
<feature type="domain" description="GH18" evidence="8">
    <location>
        <begin position="93"/>
        <end position="457"/>
    </location>
</feature>
<dbReference type="GO" id="GO:0006032">
    <property type="term" value="P:chitin catabolic process"/>
    <property type="evidence" value="ECO:0007669"/>
    <property type="project" value="UniProtKB-ARBA"/>
</dbReference>
<sequence>MNAVERNDKNRINMNRTNIQTNGKKRSNVYTRTFSAPLIGVTLLISLFLMVYIAIHKKEVKPIPVENSLNYLYYMNKTMRNQEMFDKISRSDKVVSCYYAIPNSQTSDQLIPSNIHPHLCTHINVAFALIRNKNIYLDSEQYKTLSEVVLLKKINPKLKVLLSIGGAKNDNGFSDMVIDHASRKTFIKSIKGTLRNYTLDGIDLDWEFPMVHDSNVDKRERQHFSQLLREIRKEFIREKRNYLLTVAVAAPETIVDIAYDVDQINMYVDYVNIMTYDFHSFTKYTPFTGLNSPLYRKSTEITYMATLNINYTVQMYLNKGLDRSRIVVGIPTYGHSFTLVNANNARVGSPASGFGALGEFVNYPDICKFIQKFKNQVTIVEDTDARVPYLYKNLEWVSFDSPQSVTEKAKYIKEHNLRGAMLYSLNADDFAGVCDSKPNGNLRFPLAESVKNVLKSEHN</sequence>
<dbReference type="Gene3D" id="3.10.50.10">
    <property type="match status" value="1"/>
</dbReference>
<comment type="caution">
    <text evidence="9">The sequence shown here is derived from an EMBL/GenBank/DDBJ whole genome shotgun (WGS) entry which is preliminary data.</text>
</comment>
<dbReference type="SUPFAM" id="SSF51445">
    <property type="entry name" value="(Trans)glycosidases"/>
    <property type="match status" value="1"/>
</dbReference>
<dbReference type="InterPro" id="IPR050314">
    <property type="entry name" value="Glycosyl_Hydrlase_18"/>
</dbReference>
<dbReference type="SUPFAM" id="SSF54556">
    <property type="entry name" value="Chitinase insertion domain"/>
    <property type="match status" value="1"/>
</dbReference>
<dbReference type="GO" id="GO:0004568">
    <property type="term" value="F:chitinase activity"/>
    <property type="evidence" value="ECO:0007669"/>
    <property type="project" value="UniProtKB-ARBA"/>
</dbReference>
<organism evidence="9 10">
    <name type="scientific">Parnassius mnemosyne</name>
    <name type="common">clouded apollo</name>
    <dbReference type="NCBI Taxonomy" id="213953"/>
    <lineage>
        <taxon>Eukaryota</taxon>
        <taxon>Metazoa</taxon>
        <taxon>Ecdysozoa</taxon>
        <taxon>Arthropoda</taxon>
        <taxon>Hexapoda</taxon>
        <taxon>Insecta</taxon>
        <taxon>Pterygota</taxon>
        <taxon>Neoptera</taxon>
        <taxon>Endopterygota</taxon>
        <taxon>Lepidoptera</taxon>
        <taxon>Glossata</taxon>
        <taxon>Ditrysia</taxon>
        <taxon>Papilionoidea</taxon>
        <taxon>Papilionidae</taxon>
        <taxon>Parnassiinae</taxon>
        <taxon>Parnassini</taxon>
        <taxon>Parnassius</taxon>
        <taxon>Driopa</taxon>
    </lineage>
</organism>